<feature type="transmembrane region" description="Helical" evidence="1">
    <location>
        <begin position="122"/>
        <end position="140"/>
    </location>
</feature>
<gene>
    <name evidence="2" type="ORF">EUU25_10925</name>
</gene>
<evidence type="ECO:0000313" key="2">
    <source>
        <dbReference type="EMBL" id="QGY81084.1"/>
    </source>
</evidence>
<protein>
    <submittedName>
        <fullName evidence="2">Uncharacterized protein</fullName>
    </submittedName>
</protein>
<accession>A0A6I6L8G9</accession>
<feature type="transmembrane region" description="Helical" evidence="1">
    <location>
        <begin position="89"/>
        <end position="110"/>
    </location>
</feature>
<organism evidence="2 3">
    <name type="scientific">Sphingorhabdus lacus</name>
    <dbReference type="NCBI Taxonomy" id="392610"/>
    <lineage>
        <taxon>Bacteria</taxon>
        <taxon>Pseudomonadati</taxon>
        <taxon>Pseudomonadota</taxon>
        <taxon>Alphaproteobacteria</taxon>
        <taxon>Sphingomonadales</taxon>
        <taxon>Sphingomonadaceae</taxon>
        <taxon>Sphingorhabdus</taxon>
    </lineage>
</organism>
<keyword evidence="1" id="KW-1133">Transmembrane helix</keyword>
<dbReference type="RefSeq" id="WP_158900933.1">
    <property type="nucleotide sequence ID" value="NZ_CP035733.1"/>
</dbReference>
<feature type="transmembrane region" description="Helical" evidence="1">
    <location>
        <begin position="50"/>
        <end position="69"/>
    </location>
</feature>
<dbReference type="EMBL" id="CP035733">
    <property type="protein sequence ID" value="QGY81084.1"/>
    <property type="molecule type" value="Genomic_DNA"/>
</dbReference>
<keyword evidence="1" id="KW-0812">Transmembrane</keyword>
<sequence>MKDTLKAACRLAFSGAIPAWLWILYLIVYLPFALIELYPAPASNSDRDNWYLVLGIAGVTLSIWTYWLLSRKLVETPMNPQGSFGGWFLWTFLFGLLFTGGAEIMSYMIGHFDEEAGYWSDALFRLILSTAALPFLVHAMRRASRLAHITLQDTLENGRAVFDNLRSAYFIFSIFPILCLHAIPLIAENVSSPAALAGIAFVNWALWTVSSIGETAIAALGHHQIESRIAEQLPSTPSLM</sequence>
<feature type="transmembrane region" description="Helical" evidence="1">
    <location>
        <begin position="193"/>
        <end position="220"/>
    </location>
</feature>
<feature type="transmembrane region" description="Helical" evidence="1">
    <location>
        <begin position="7"/>
        <end position="30"/>
    </location>
</feature>
<dbReference type="Proteomes" id="UP000428803">
    <property type="component" value="Chromosome"/>
</dbReference>
<reference evidence="3" key="1">
    <citation type="submission" date="2019-01" db="EMBL/GenBank/DDBJ databases">
        <title>Sphingorhabdus lacus sp.nov., isolated from an oligotrophic freshwater lake.</title>
        <authorList>
            <person name="Park M."/>
        </authorList>
    </citation>
    <scope>NUCLEOTIDE SEQUENCE [LARGE SCALE GENOMIC DNA]</scope>
    <source>
        <strain evidence="3">IMCC1753</strain>
    </source>
</reference>
<dbReference type="AlphaFoldDB" id="A0A6I6L8G9"/>
<dbReference type="KEGG" id="slaa:EUU25_10925"/>
<feature type="transmembrane region" description="Helical" evidence="1">
    <location>
        <begin position="168"/>
        <end position="187"/>
    </location>
</feature>
<evidence type="ECO:0000313" key="3">
    <source>
        <dbReference type="Proteomes" id="UP000428803"/>
    </source>
</evidence>
<name>A0A6I6L8G9_9SPHN</name>
<keyword evidence="3" id="KW-1185">Reference proteome</keyword>
<evidence type="ECO:0000256" key="1">
    <source>
        <dbReference type="SAM" id="Phobius"/>
    </source>
</evidence>
<keyword evidence="1" id="KW-0472">Membrane</keyword>
<proteinExistence type="predicted"/>